<organism evidence="1 2">
    <name type="scientific">Parasponia andersonii</name>
    <name type="common">Sponia andersonii</name>
    <dbReference type="NCBI Taxonomy" id="3476"/>
    <lineage>
        <taxon>Eukaryota</taxon>
        <taxon>Viridiplantae</taxon>
        <taxon>Streptophyta</taxon>
        <taxon>Embryophyta</taxon>
        <taxon>Tracheophyta</taxon>
        <taxon>Spermatophyta</taxon>
        <taxon>Magnoliopsida</taxon>
        <taxon>eudicotyledons</taxon>
        <taxon>Gunneridae</taxon>
        <taxon>Pentapetalae</taxon>
        <taxon>rosids</taxon>
        <taxon>fabids</taxon>
        <taxon>Rosales</taxon>
        <taxon>Cannabaceae</taxon>
        <taxon>Parasponia</taxon>
    </lineage>
</organism>
<dbReference type="EMBL" id="JXTB01000211">
    <property type="protein sequence ID" value="PON53110.1"/>
    <property type="molecule type" value="Genomic_DNA"/>
</dbReference>
<reference evidence="2" key="1">
    <citation type="submission" date="2016-06" db="EMBL/GenBank/DDBJ databases">
        <title>Parallel loss of symbiosis genes in relatives of nitrogen-fixing non-legume Parasponia.</title>
        <authorList>
            <person name="Van Velzen R."/>
            <person name="Holmer R."/>
            <person name="Bu F."/>
            <person name="Rutten L."/>
            <person name="Van Zeijl A."/>
            <person name="Liu W."/>
            <person name="Santuari L."/>
            <person name="Cao Q."/>
            <person name="Sharma T."/>
            <person name="Shen D."/>
            <person name="Roswanjaya Y."/>
            <person name="Wardhani T."/>
            <person name="Kalhor M.S."/>
            <person name="Jansen J."/>
            <person name="Van den Hoogen J."/>
            <person name="Gungor B."/>
            <person name="Hartog M."/>
            <person name="Hontelez J."/>
            <person name="Verver J."/>
            <person name="Yang W.-C."/>
            <person name="Schijlen E."/>
            <person name="Repin R."/>
            <person name="Schilthuizen M."/>
            <person name="Schranz E."/>
            <person name="Heidstra R."/>
            <person name="Miyata K."/>
            <person name="Fedorova E."/>
            <person name="Kohlen W."/>
            <person name="Bisseling T."/>
            <person name="Smit S."/>
            <person name="Geurts R."/>
        </authorList>
    </citation>
    <scope>NUCLEOTIDE SEQUENCE [LARGE SCALE GENOMIC DNA]</scope>
    <source>
        <strain evidence="2">cv. WU1-14</strain>
    </source>
</reference>
<name>A0A2P5BWD5_PARAD</name>
<evidence type="ECO:0000313" key="1">
    <source>
        <dbReference type="EMBL" id="PON53110.1"/>
    </source>
</evidence>
<accession>A0A2P5BWD5</accession>
<keyword evidence="2" id="KW-1185">Reference proteome</keyword>
<comment type="caution">
    <text evidence="1">The sequence shown here is derived from an EMBL/GenBank/DDBJ whole genome shotgun (WGS) entry which is preliminary data.</text>
</comment>
<dbReference type="OrthoDB" id="10348946at2759"/>
<evidence type="ECO:0000313" key="2">
    <source>
        <dbReference type="Proteomes" id="UP000237105"/>
    </source>
</evidence>
<dbReference type="AlphaFoldDB" id="A0A2P5BWD5"/>
<gene>
    <name evidence="1" type="ORF">PanWU01x14_204900</name>
</gene>
<dbReference type="Proteomes" id="UP000237105">
    <property type="component" value="Unassembled WGS sequence"/>
</dbReference>
<protein>
    <submittedName>
        <fullName evidence="1">Uncharacterized protein</fullName>
    </submittedName>
</protein>
<proteinExistence type="predicted"/>
<sequence>MADDVFGHKDLFSFHKKVSGPFAINGSLFGKSPDDGLNDTTSGNVGLSAAVLNSDDHARVVSNIASVSRQEKGHGPSFAQILSSSPRCGRDVTGSLVKSQTEVSMPHAVIIAPELSKPIIKGNYVCVRVNEQVPKKK</sequence>